<evidence type="ECO:0000313" key="1">
    <source>
        <dbReference type="EMBL" id="CDW22589.1"/>
    </source>
</evidence>
<dbReference type="AlphaFoldDB" id="A0A0K2T915"/>
<protein>
    <submittedName>
        <fullName evidence="1">Uncharacterized protein</fullName>
    </submittedName>
</protein>
<sequence length="87" mass="10762">MSSKVHMILGEQMLSRRLSLINKQELIYLYTNTWIRRIDVVKRIRHLNVYIDFHYLLYYKNLLQCYVRSHMCSQTWYDSNEMDQVQL</sequence>
<organism evidence="1">
    <name type="scientific">Lepeophtheirus salmonis</name>
    <name type="common">Salmon louse</name>
    <name type="synonym">Caligus salmonis</name>
    <dbReference type="NCBI Taxonomy" id="72036"/>
    <lineage>
        <taxon>Eukaryota</taxon>
        <taxon>Metazoa</taxon>
        <taxon>Ecdysozoa</taxon>
        <taxon>Arthropoda</taxon>
        <taxon>Crustacea</taxon>
        <taxon>Multicrustacea</taxon>
        <taxon>Hexanauplia</taxon>
        <taxon>Copepoda</taxon>
        <taxon>Siphonostomatoida</taxon>
        <taxon>Caligidae</taxon>
        <taxon>Lepeophtheirus</taxon>
    </lineage>
</organism>
<dbReference type="EMBL" id="HACA01005228">
    <property type="protein sequence ID" value="CDW22589.1"/>
    <property type="molecule type" value="Transcribed_RNA"/>
</dbReference>
<accession>A0A0K2T915</accession>
<proteinExistence type="predicted"/>
<reference evidence="1" key="1">
    <citation type="submission" date="2014-05" db="EMBL/GenBank/DDBJ databases">
        <authorList>
            <person name="Chronopoulou M."/>
        </authorList>
    </citation>
    <scope>NUCLEOTIDE SEQUENCE</scope>
    <source>
        <tissue evidence="1">Whole organism</tissue>
    </source>
</reference>
<name>A0A0K2T915_LEPSM</name>